<feature type="transmembrane region" description="Helical" evidence="1">
    <location>
        <begin position="184"/>
        <end position="205"/>
    </location>
</feature>
<proteinExistence type="predicted"/>
<feature type="transmembrane region" description="Helical" evidence="1">
    <location>
        <begin position="54"/>
        <end position="71"/>
    </location>
</feature>
<comment type="caution">
    <text evidence="2">The sequence shown here is derived from an EMBL/GenBank/DDBJ whole genome shotgun (WGS) entry which is preliminary data.</text>
</comment>
<evidence type="ECO:0000256" key="1">
    <source>
        <dbReference type="SAM" id="Phobius"/>
    </source>
</evidence>
<dbReference type="EMBL" id="PNGT01000001">
    <property type="protein sequence ID" value="PMC53281.1"/>
    <property type="molecule type" value="Genomic_DNA"/>
</dbReference>
<evidence type="ECO:0000313" key="2">
    <source>
        <dbReference type="EMBL" id="PMC53281.1"/>
    </source>
</evidence>
<keyword evidence="1" id="KW-0472">Membrane</keyword>
<protein>
    <submittedName>
        <fullName evidence="2">Uncharacterized protein</fullName>
    </submittedName>
</protein>
<feature type="transmembrane region" description="Helical" evidence="1">
    <location>
        <begin position="217"/>
        <end position="235"/>
    </location>
</feature>
<feature type="transmembrane region" description="Helical" evidence="1">
    <location>
        <begin position="92"/>
        <end position="113"/>
    </location>
</feature>
<name>A0A2N6SH72_9BACL</name>
<dbReference type="OrthoDB" id="2989387at2"/>
<sequence>MNNEQYKTKWGALLNIISNRNYSTPQIYKIFYFGYYLFTILIALAVLFNKNYVVASILSAIVFVLNGRKYEDKEWLITEYLPISFKERVRQVYMTTYIFLLPAVILDFVFRYIYYQANIIEYIYVLLTVIIISNLAIIQMILTRRSFWNFIALDALIYALAIKIISIVLNGLYLTTYDNTKFNLLKITMLVILAILFQTCSTNLILDSRRREEISKVYQTIFIIAITLATALQFYQGMYWVK</sequence>
<keyword evidence="1" id="KW-1133">Transmembrane helix</keyword>
<evidence type="ECO:0000313" key="3">
    <source>
        <dbReference type="Proteomes" id="UP000235670"/>
    </source>
</evidence>
<feature type="transmembrane region" description="Helical" evidence="1">
    <location>
        <begin position="119"/>
        <end position="138"/>
    </location>
</feature>
<organism evidence="2 3">
    <name type="scientific">Gemella sanguinis</name>
    <dbReference type="NCBI Taxonomy" id="84135"/>
    <lineage>
        <taxon>Bacteria</taxon>
        <taxon>Bacillati</taxon>
        <taxon>Bacillota</taxon>
        <taxon>Bacilli</taxon>
        <taxon>Bacillales</taxon>
        <taxon>Gemellaceae</taxon>
        <taxon>Gemella</taxon>
    </lineage>
</organism>
<feature type="transmembrane region" description="Helical" evidence="1">
    <location>
        <begin position="30"/>
        <end position="48"/>
    </location>
</feature>
<accession>A0A2N6SH72</accession>
<feature type="transmembrane region" description="Helical" evidence="1">
    <location>
        <begin position="150"/>
        <end position="172"/>
    </location>
</feature>
<dbReference type="RefSeq" id="WP_102189400.1">
    <property type="nucleotide sequence ID" value="NZ_PNGT01000001.1"/>
</dbReference>
<dbReference type="AlphaFoldDB" id="A0A2N6SH72"/>
<keyword evidence="1" id="KW-0812">Transmembrane</keyword>
<reference evidence="2 3" key="1">
    <citation type="submission" date="2017-09" db="EMBL/GenBank/DDBJ databases">
        <title>Bacterial strain isolated from the female urinary microbiota.</title>
        <authorList>
            <person name="Thomas-White K."/>
            <person name="Kumar N."/>
            <person name="Forster S."/>
            <person name="Putonti C."/>
            <person name="Lawley T."/>
            <person name="Wolfe A.J."/>
        </authorList>
    </citation>
    <scope>NUCLEOTIDE SEQUENCE [LARGE SCALE GENOMIC DNA]</scope>
    <source>
        <strain evidence="2 3">UMB0186</strain>
    </source>
</reference>
<gene>
    <name evidence="2" type="ORF">CJ218_01705</name>
</gene>
<dbReference type="Proteomes" id="UP000235670">
    <property type="component" value="Unassembled WGS sequence"/>
</dbReference>
<dbReference type="STRING" id="84135.GCA_001052115_01700"/>